<evidence type="ECO:0000313" key="3">
    <source>
        <dbReference type="EMBL" id="KAF6040505.1"/>
    </source>
</evidence>
<dbReference type="Gene3D" id="3.40.50.1460">
    <property type="match status" value="1"/>
</dbReference>
<dbReference type="PROSITE" id="PS50297">
    <property type="entry name" value="ANK_REP_REGION"/>
    <property type="match status" value="4"/>
</dbReference>
<sequence length="3367" mass="379023">MAQNYQKGEILIDVAAQQNTAFDSEIYDEPSITSSSTYMSFNEEYIYEDGMSDHAQEVHVYEICIRAEEPSKKNVPAGFEKCQDTNVMHDAVLTQDVKRVELLCDKLIVTNASGKSDRWLMSRDRSGRTAFHYCITSTMAKTILSYAFTSNHKKLVCAQDIKGMTVAHYAAMLGCTDLLEYLFSLNLDDCKSGDYEPVGASECILKPDLKGRTPLHYALKVETVQIILENADSMCLSLVDEDGQNAAEFAEHANREEVAKCLKVMYVLNTCGEDITFIHYAVKTDNFLLVEYLVGVCSKQTFPGYQFLVKEGEYSVAKWGIGSLVQIDHLGRSVFHYVKSFDVAQILAEAIELAELYKLFHLLDHSGSSIFHRVAMNDELVDVLQYFCALMMQMPGSEQASEVECEQLSLISIENMVELLKGKDITGKTALHIASDNGNVDVFQMLCSVASLNEDLLFQQDQAGNTVLHLAKNRQIVETTLNIFGKFITETLLKAVNFQKSTLLHLVAEDGRTDILQCLLENDLLSKELIFQKNNKGQTVWHCACHAESVDVLISATTAISDRSIIFSEDDLGRTLLHYAANADFAHKITQCVSENTLQSVLLAIDKNDQTAMHFAIMNNRYDVAIYLCSLRMNKFLLMSKQDAAGKTALHYISNSSDITIDFLQILSEQVNAIFPISSARQAANFSLNMQIPTKADDECFANPHLLQTEDDGLAAVQTNLFKKLILLPDKNKITALHSVISQNLESVTAFFCTCLSECKACWGLEDASGLTVLDYAIKCENQSILISVLNAISADCTELAWFHSAKSLFFDAVGKDQFHLVEQICSSKTYRSFLNLKNSQGRLPIHLAESKQMTQIILSANNPANKIEYLSQALDSFGATALHLASAMGRTEVVAYICSLISNSSQDVQFLLQLDVYNKAALCYATNSHIIYLLSEQFSAFKNLDISSLHEAAKMGRCDVVHVFTNIPTSYKKLLFCQDDKGQTPLHHAENGEVTEAILDSMQAFAPEWVLISDNKMRTALHTAIIHSREGVVQVLTNRFPVTQSELLLKTDIFNKSVMHYTNANRKVAECILNATDFKFDIAEEQDAEQIKVTSYHVCSNLLVAKDKYGKTPLHYCEEASVIKLFIKYAKENFSQVNTLFCMLDNQERTPLHIFAKANLFELVRHVCQYVSDDLPENPAYIFDKCNQLPIDYALENCNLQVINTLLQMSKLYYYIWPTKFTNTSLLIQVIHKAATENDVLLLHNLCESFKGLGKFKPISSKNDLGKSILHKANTLPTVRIIVEAAEKELFTFKTDKEGNSVVHDMATGGRTAILQFLLSITQFKMQLFIYNEYGKSPLHVALNAETAKILVDAANAIDFQYKNDNTNSSALHDASEQGRVEVLEYLLRTKYGANHFNEPNEFGESLLHIACNERAARAIISSIKEGEVMNYLKNKDILGQTALHLASQDDRFDVARYICNMYLSDDSLFLQKDNKMRTALHYATNKDMVQILTNAVSTENLSFFIFEQDVYQMSALHTTLVNGKDDAARSLCDCNVSVTELLASRDKYGRNALFYVKQESTMHFFLKQLEFGESRKLLTMQDNNQETALHFIVRTDKMRLVEYFLGRMSDDFQPPAQLHNFFDDLELCCHNGATILHLAVNLDHHDLLSLILSKIPSSNIKFFLQRDSQGRTALHNASTADVAIQLLSAIETKYRRKFLTAGDADGNTALHLAVQKDNLDLVETFCSLIHVKTINDITGFMAPCNCNNLSYEAISIDESDNICLYQNANIGLYTDFQRDISTSGQTFSDIQPRKPSRTKVCENCCMTNFSLAFIKGKSRKTPLHEARSKVVAECLVNSIDKHHVENYLSATDDRNQTVLHIAAGQNRHEVVKYICNILTSDALLFKRDIYDKVPLNYAQNDQVVKVLLNNFEPIQNQIVLDEGNDETKLSTFHRALKEGKTNIVRIFLEIPWADQIISQNDEKGRSVFHYAYNKEILLMLIAKGQSDMMMKADTEHGQTPLHAAVIHDHTDVVRCLLDNIEEQYKGSFSSLKDKNGRTALHYAQTRHASALLLNAATDAVELLSETEEINHQTALHMASKGGFSDVVEHMVNNFSYTDIAEKTDKYGRIPLHYAANTSVAKYLIRYSKHGISSIINFADTSKNHTPLHTAALNSNTDVLKYYLDCLPDEAFIETLDNNGRTALHLVRDVEAAKHLLAKIEAPKQEKVLRLVDTNQRNILHHACLQNSKELILFYLSCDISLEALLWHKDTSNKLPFHYAKDLGVISCIISIIPQEDKADYILSGVEKNEFDMVMAAAIQERFDVVEFLLNNLLSAHENALIKTTTNLLKFAEANYFNEDKDEIYPTVMIRPHLSDFLYVNLMSKESLLFERVRGSIKLTYINNSLLASYILRTSENKTVNVDLALAGVKKVNRRNLSALTFKLANAKVLNQTLKMRHKPLLHLLADASKMSLKNSVVLTSSSDDKKSFFHQAIEKQINLVDRILIETVDYHLLLSKPDQNGKVPLHYVGNVQLAKTLLNTIDINSRANYLQMYTRDVHMNSLHIASRNGCHEMVSYIITALPYDSLFDKDINGMTALHHASTSAVCREILNAISNESEKDKILQEINNDGQTVLHIAARQGKVELVQEIFDQCDDWKSISTFCDEKGRTALHYATDPQIIEIILGNFQEENCSILLQRDSFGKTALHYSNNGDIARSLINLAEDPMELLTIEDKNGFTGLTHAIKHGNLSLFEDMLDCIEDLPYDGDILANLAKMKNCYKQNIYHLACLSPFMDQILEAIICRIVPQVSDLTSPDIYRNTPISYAVSKFNAKVFSNFMLSLPLPLRKKAIDQKNIKNVSCRTILSTQMFSTQYYTTSVLCSPAAVDQIYGGTYFEMDREYKMEADGFFSCNLDFRVQFSTDILKVLHYALNQYSLLEPMFVLSQALVTSLLSRSLLIDSHSMIWLNYDCDYGERDQKKIQQQINLMNDPRFHGQPKVIVLQSTEDSQIYLTPPAPDYLIVSPIYKSVEKRPLQISEDPVDSIDGLFMALRGDGNVKRIEISSTLGRRYHDSSLEETTTSLDNANGRALVVCNLQGREGGEAELDYAKLSLGLQLGLQVEEACDLSTAEEMIRTIKVFSESLNHGSIVALAIMSHGDTNSGGIYGNDGSVFTVQEVVDALCSSNLKHIPKMLWLSFCRGKLGRGRSNRTHAAWTSSTPFIEWPSEINPVRRELNQESFAAEWQRHPFPAVKIPEDCYIFYSTLPDSLSPRKSIVFKCLSRYLRDTFVASHSVIFSSPNRAGRALDENDNAITINKSCNDTHLMHEEVMFASAKFPNVELIDLVTDVAGLVREGSQCTQYMHHCYTVSPNTKPVVLQVYPPTPETSV</sequence>
<reference evidence="3" key="1">
    <citation type="submission" date="2020-06" db="EMBL/GenBank/DDBJ databases">
        <title>Draft genome of Bugula neritina, a colonial animal packing powerful symbionts and potential medicines.</title>
        <authorList>
            <person name="Rayko M."/>
        </authorList>
    </citation>
    <scope>NUCLEOTIDE SEQUENCE [LARGE SCALE GENOMIC DNA]</scope>
    <source>
        <strain evidence="3">Kwan_BN1</strain>
    </source>
</reference>
<feature type="repeat" description="ANK" evidence="1">
    <location>
        <begin position="1707"/>
        <end position="1727"/>
    </location>
</feature>
<evidence type="ECO:0000256" key="1">
    <source>
        <dbReference type="PROSITE-ProRule" id="PRU00023"/>
    </source>
</evidence>
<proteinExistence type="predicted"/>
<dbReference type="SMART" id="SM00248">
    <property type="entry name" value="ANK"/>
    <property type="match status" value="44"/>
</dbReference>
<dbReference type="GO" id="GO:0004197">
    <property type="term" value="F:cysteine-type endopeptidase activity"/>
    <property type="evidence" value="ECO:0007669"/>
    <property type="project" value="InterPro"/>
</dbReference>
<feature type="repeat" description="ANK" evidence="1">
    <location>
        <begin position="2611"/>
        <end position="2633"/>
    </location>
</feature>
<evidence type="ECO:0000259" key="2">
    <source>
        <dbReference type="PROSITE" id="PS50208"/>
    </source>
</evidence>
<dbReference type="InterPro" id="IPR036770">
    <property type="entry name" value="Ankyrin_rpt-contain_sf"/>
</dbReference>
<dbReference type="Pfam" id="PF12796">
    <property type="entry name" value="Ank_2"/>
    <property type="match status" value="4"/>
</dbReference>
<dbReference type="PROSITE" id="PS50088">
    <property type="entry name" value="ANK_REPEAT"/>
    <property type="match status" value="4"/>
</dbReference>
<dbReference type="InterPro" id="IPR029030">
    <property type="entry name" value="Caspase-like_dom_sf"/>
</dbReference>
<dbReference type="EMBL" id="VXIV02000137">
    <property type="protein sequence ID" value="KAF6040505.1"/>
    <property type="molecule type" value="Genomic_DNA"/>
</dbReference>
<dbReference type="SUPFAM" id="SSF52129">
    <property type="entry name" value="Caspase-like"/>
    <property type="match status" value="1"/>
</dbReference>
<dbReference type="PROSITE" id="PS50208">
    <property type="entry name" value="CASPASE_P20"/>
    <property type="match status" value="1"/>
</dbReference>
<keyword evidence="1" id="KW-0040">ANK repeat</keyword>
<keyword evidence="4" id="KW-1185">Reference proteome</keyword>
<dbReference type="Pfam" id="PF00023">
    <property type="entry name" value="Ank"/>
    <property type="match status" value="2"/>
</dbReference>
<organism evidence="3 4">
    <name type="scientific">Bugula neritina</name>
    <name type="common">Brown bryozoan</name>
    <name type="synonym">Sertularia neritina</name>
    <dbReference type="NCBI Taxonomy" id="10212"/>
    <lineage>
        <taxon>Eukaryota</taxon>
        <taxon>Metazoa</taxon>
        <taxon>Spiralia</taxon>
        <taxon>Lophotrochozoa</taxon>
        <taxon>Bryozoa</taxon>
        <taxon>Gymnolaemata</taxon>
        <taxon>Cheilostomatida</taxon>
        <taxon>Flustrina</taxon>
        <taxon>Buguloidea</taxon>
        <taxon>Bugulidae</taxon>
        <taxon>Bugula</taxon>
    </lineage>
</organism>
<accession>A0A7J7KQY1</accession>
<dbReference type="InterPro" id="IPR001309">
    <property type="entry name" value="Pept_C14_p20"/>
</dbReference>
<dbReference type="InterPro" id="IPR002110">
    <property type="entry name" value="Ankyrin_rpt"/>
</dbReference>
<protein>
    <recommendedName>
        <fullName evidence="2">Caspase family p20 domain-containing protein</fullName>
    </recommendedName>
</protein>
<feature type="domain" description="Caspase family p20" evidence="2">
    <location>
        <begin position="3108"/>
        <end position="3182"/>
    </location>
</feature>
<dbReference type="SUPFAM" id="SSF48403">
    <property type="entry name" value="Ankyrin repeat"/>
    <property type="match status" value="8"/>
</dbReference>
<name>A0A7J7KQY1_BUGNE</name>
<feature type="repeat" description="ANK" evidence="1">
    <location>
        <begin position="1998"/>
        <end position="2021"/>
    </location>
</feature>
<dbReference type="PANTHER" id="PTHR24121">
    <property type="entry name" value="NO MECHANORECEPTOR POTENTIAL C, ISOFORM D-RELATED"/>
    <property type="match status" value="1"/>
</dbReference>
<dbReference type="Gene3D" id="1.25.40.20">
    <property type="entry name" value="Ankyrin repeat-containing domain"/>
    <property type="match status" value="15"/>
</dbReference>
<dbReference type="InterPro" id="IPR015917">
    <property type="entry name" value="Pept_C14A"/>
</dbReference>
<dbReference type="PANTHER" id="PTHR24121:SF21">
    <property type="entry name" value="ANKYRIN REPEAT FAMILY PROTEIN"/>
    <property type="match status" value="1"/>
</dbReference>
<feature type="repeat" description="ANK" evidence="1">
    <location>
        <begin position="426"/>
        <end position="446"/>
    </location>
</feature>
<dbReference type="GO" id="GO:0006508">
    <property type="term" value="P:proteolysis"/>
    <property type="evidence" value="ECO:0007669"/>
    <property type="project" value="InterPro"/>
</dbReference>
<dbReference type="SMART" id="SM00115">
    <property type="entry name" value="CASc"/>
    <property type="match status" value="1"/>
</dbReference>
<evidence type="ECO:0000313" key="4">
    <source>
        <dbReference type="Proteomes" id="UP000593567"/>
    </source>
</evidence>
<comment type="caution">
    <text evidence="3">The sequence shown here is derived from an EMBL/GenBank/DDBJ whole genome shotgun (WGS) entry which is preliminary data.</text>
</comment>
<gene>
    <name evidence="3" type="ORF">EB796_001182</name>
</gene>
<dbReference type="OrthoDB" id="432281at2759"/>
<dbReference type="Proteomes" id="UP000593567">
    <property type="component" value="Unassembled WGS sequence"/>
</dbReference>